<keyword evidence="1" id="KW-0175">Coiled coil</keyword>
<evidence type="ECO:0000313" key="4">
    <source>
        <dbReference type="Proteomes" id="UP000820818"/>
    </source>
</evidence>
<keyword evidence="4" id="KW-1185">Reference proteome</keyword>
<sequence>MNIRLQLVLRLLLVFGFVSSQRTGKKHTEAGGFQYSVTVPKSKLLSASNAVSSKEAVDEDFRNQLSAEMGWEHLLSPAPLSIGLLGDLMIMSTQTRDFPIDGQLPSRGAILYVKYPKSFRATLVQIANEGQRAFMVAHNNMDKIRLLTAHVPGYMKEATEILVTGDEELVADYLPAPMFRIREAAQSSVSLSKAVVWQFEHVMNLTAEVLEMCTSEKSLQENNLDQAIRKQQTVNLTLTSFQQVVDQLNSSLARDAAVMDRAEEDMRTALKKMPSGWEMIGMDFVQNLGDMLTSTFKSVGTIGGLLDRGNRDNSFDDSSVAPESTNQQLAGMSQSALSIGIEWDPCIIQKHKSIIKMETLATQLRDNYKQLASIDSSNGRYNPDSDKSKFEAIASDVELCQPVADIVDQGLQMVKELASLASQQKPENITNESFNQKRQNDFDNLRKSTGTEFRKSVINMKKLLMQYQQAVPNNTPLLSRGRKQANTKGSASQQALASCQYRADMAQATLLNTRQAMERTTAMMIENNKEVIRLLTEQQNLKLDEIRYDEIIKALEKGIEKLGILKKHWTQLVMFFQKIANIVESIAAKSIEDFANHIDTTSLKLRNIHKELVIDQLYARAIKATQASSFVNNMATTYVNVSDKFIMPRVSSLSKLIVTDPKTAEDERLQLLSECSNDSEAIIEMIVTEKNAVIQRIEQRAVQIKKEYAFLDQVKERQIKELRRKVELEIDTEEAGQWINTNERKKRIQRVLMTRIEQDEFLSNNHILDADDDSYSASMDINPEEF</sequence>
<dbReference type="AlphaFoldDB" id="A0AAD5KRW9"/>
<comment type="caution">
    <text evidence="3">The sequence shown here is derived from an EMBL/GenBank/DDBJ whole genome shotgun (WGS) entry which is preliminary data.</text>
</comment>
<dbReference type="EMBL" id="WJBH02000005">
    <property type="protein sequence ID" value="KAI9559369.1"/>
    <property type="molecule type" value="Genomic_DNA"/>
</dbReference>
<keyword evidence="2" id="KW-0732">Signal</keyword>
<feature type="chain" id="PRO_5042150178" evidence="2">
    <location>
        <begin position="21"/>
        <end position="786"/>
    </location>
</feature>
<dbReference type="PANTHER" id="PTHR33488:SF2">
    <property type="entry name" value="EARLY ENDOSOME ANTIGEN 1-LIKE"/>
    <property type="match status" value="1"/>
</dbReference>
<evidence type="ECO:0000256" key="1">
    <source>
        <dbReference type="SAM" id="Coils"/>
    </source>
</evidence>
<proteinExistence type="predicted"/>
<accession>A0AAD5KRW9</accession>
<gene>
    <name evidence="3" type="ORF">GHT06_016158</name>
</gene>
<dbReference type="Proteomes" id="UP000820818">
    <property type="component" value="Linkage Group LG5"/>
</dbReference>
<organism evidence="3 4">
    <name type="scientific">Daphnia sinensis</name>
    <dbReference type="NCBI Taxonomy" id="1820382"/>
    <lineage>
        <taxon>Eukaryota</taxon>
        <taxon>Metazoa</taxon>
        <taxon>Ecdysozoa</taxon>
        <taxon>Arthropoda</taxon>
        <taxon>Crustacea</taxon>
        <taxon>Branchiopoda</taxon>
        <taxon>Diplostraca</taxon>
        <taxon>Cladocera</taxon>
        <taxon>Anomopoda</taxon>
        <taxon>Daphniidae</taxon>
        <taxon>Daphnia</taxon>
        <taxon>Daphnia similis group</taxon>
    </lineage>
</organism>
<dbReference type="PANTHER" id="PTHR33488">
    <property type="entry name" value="ZGC:162509"/>
    <property type="match status" value="1"/>
</dbReference>
<reference evidence="3 4" key="1">
    <citation type="submission" date="2022-05" db="EMBL/GenBank/DDBJ databases">
        <title>A multi-omics perspective on studying reproductive biology in Daphnia sinensis.</title>
        <authorList>
            <person name="Jia J."/>
        </authorList>
    </citation>
    <scope>NUCLEOTIDE SEQUENCE [LARGE SCALE GENOMIC DNA]</scope>
    <source>
        <strain evidence="3 4">WSL</strain>
    </source>
</reference>
<protein>
    <submittedName>
        <fullName evidence="3">Uncharacterized protein</fullName>
    </submittedName>
</protein>
<feature type="signal peptide" evidence="2">
    <location>
        <begin position="1"/>
        <end position="20"/>
    </location>
</feature>
<name>A0AAD5KRW9_9CRUS</name>
<feature type="coiled-coil region" evidence="1">
    <location>
        <begin position="687"/>
        <end position="714"/>
    </location>
</feature>
<evidence type="ECO:0000313" key="3">
    <source>
        <dbReference type="EMBL" id="KAI9559369.1"/>
    </source>
</evidence>
<evidence type="ECO:0000256" key="2">
    <source>
        <dbReference type="SAM" id="SignalP"/>
    </source>
</evidence>